<keyword evidence="1" id="KW-0175">Coiled coil</keyword>
<gene>
    <name evidence="2" type="ORF">PISL3812_01620</name>
</gene>
<evidence type="ECO:0008006" key="4">
    <source>
        <dbReference type="Google" id="ProtNLM"/>
    </source>
</evidence>
<evidence type="ECO:0000256" key="1">
    <source>
        <dbReference type="SAM" id="Coils"/>
    </source>
</evidence>
<dbReference type="AlphaFoldDB" id="A0A0U1LN90"/>
<evidence type="ECO:0000313" key="3">
    <source>
        <dbReference type="Proteomes" id="UP000054383"/>
    </source>
</evidence>
<dbReference type="OrthoDB" id="5391496at2759"/>
<keyword evidence="3" id="KW-1185">Reference proteome</keyword>
<protein>
    <recommendedName>
        <fullName evidence="4">Elongator complex protein 5</fullName>
    </recommendedName>
</protein>
<name>A0A0U1LN90_TALIS</name>
<dbReference type="EMBL" id="CVMT01000001">
    <property type="protein sequence ID" value="CRG84323.1"/>
    <property type="molecule type" value="Genomic_DNA"/>
</dbReference>
<dbReference type="OMA" id="DTHLIVC"/>
<reference evidence="2 3" key="1">
    <citation type="submission" date="2015-04" db="EMBL/GenBank/DDBJ databases">
        <authorList>
            <person name="Syromyatnikov M.Y."/>
            <person name="Popov V.N."/>
        </authorList>
    </citation>
    <scope>NUCLEOTIDE SEQUENCE [LARGE SCALE GENOMIC DNA]</scope>
    <source>
        <strain evidence="2">WF-38-12</strain>
    </source>
</reference>
<dbReference type="Proteomes" id="UP000054383">
    <property type="component" value="Unassembled WGS sequence"/>
</dbReference>
<accession>A0A0U1LN90</accession>
<organism evidence="2 3">
    <name type="scientific">Talaromyces islandicus</name>
    <name type="common">Penicillium islandicum</name>
    <dbReference type="NCBI Taxonomy" id="28573"/>
    <lineage>
        <taxon>Eukaryota</taxon>
        <taxon>Fungi</taxon>
        <taxon>Dikarya</taxon>
        <taxon>Ascomycota</taxon>
        <taxon>Pezizomycotina</taxon>
        <taxon>Eurotiomycetes</taxon>
        <taxon>Eurotiomycetidae</taxon>
        <taxon>Eurotiales</taxon>
        <taxon>Trichocomaceae</taxon>
        <taxon>Talaromyces</taxon>
        <taxon>Talaromyces sect. Islandici</taxon>
    </lineage>
</organism>
<proteinExistence type="predicted"/>
<sequence length="230" mass="25324">MVDARVHPVAWVADLVDSILNNTSRPAILVVCSTRARFLEQLSAGLSDQKREAQTEASSENSELQCLETRAHADQHPLLTKTIGVLANSSRVRLVFCPSLEHFRAYLSSLQLAQSTDRNVAACGATSIVVLDLVALHYMSSEFSAQGLSRTLALTVETAARTESSIMLCECEDAVVLRNPNRGHRLWDLRLPILSGPSRPEDGARQLSARHVAKRWFRFEDDTATMGVVV</sequence>
<feature type="coiled-coil region" evidence="1">
    <location>
        <begin position="36"/>
        <end position="70"/>
    </location>
</feature>
<evidence type="ECO:0000313" key="2">
    <source>
        <dbReference type="EMBL" id="CRG84323.1"/>
    </source>
</evidence>